<keyword evidence="1" id="KW-0805">Transcription regulation</keyword>
<dbReference type="InterPro" id="IPR018060">
    <property type="entry name" value="HTH_AraC"/>
</dbReference>
<evidence type="ECO:0000256" key="3">
    <source>
        <dbReference type="ARBA" id="ARBA00023163"/>
    </source>
</evidence>
<dbReference type="PRINTS" id="PR00032">
    <property type="entry name" value="HTHARAC"/>
</dbReference>
<dbReference type="PANTHER" id="PTHR43280:SF28">
    <property type="entry name" value="HTH-TYPE TRANSCRIPTIONAL ACTIVATOR RHAS"/>
    <property type="match status" value="1"/>
</dbReference>
<dbReference type="SUPFAM" id="SSF52172">
    <property type="entry name" value="CheY-like"/>
    <property type="match status" value="1"/>
</dbReference>
<evidence type="ECO:0000256" key="4">
    <source>
        <dbReference type="PROSITE-ProRule" id="PRU00169"/>
    </source>
</evidence>
<evidence type="ECO:0000256" key="2">
    <source>
        <dbReference type="ARBA" id="ARBA00023125"/>
    </source>
</evidence>
<gene>
    <name evidence="7" type="ORF">ACFPPD_07590</name>
</gene>
<evidence type="ECO:0000313" key="7">
    <source>
        <dbReference type="EMBL" id="MFC5468580.1"/>
    </source>
</evidence>
<dbReference type="SMART" id="SM00448">
    <property type="entry name" value="REC"/>
    <property type="match status" value="1"/>
</dbReference>
<dbReference type="CDD" id="cd17536">
    <property type="entry name" value="REC_YesN-like"/>
    <property type="match status" value="1"/>
</dbReference>
<feature type="modified residue" description="4-aspartylphosphate" evidence="4">
    <location>
        <position position="54"/>
    </location>
</feature>
<evidence type="ECO:0000259" key="6">
    <source>
        <dbReference type="PROSITE" id="PS50110"/>
    </source>
</evidence>
<feature type="domain" description="HTH araC/xylS-type" evidence="5">
    <location>
        <begin position="412"/>
        <end position="510"/>
    </location>
</feature>
<dbReference type="EMBL" id="JBHSMH010000016">
    <property type="protein sequence ID" value="MFC5468580.1"/>
    <property type="molecule type" value="Genomic_DNA"/>
</dbReference>
<name>A0ABW0LTI9_9BACL</name>
<dbReference type="InterPro" id="IPR001789">
    <property type="entry name" value="Sig_transdc_resp-reg_receiver"/>
</dbReference>
<dbReference type="SUPFAM" id="SSF46689">
    <property type="entry name" value="Homeodomain-like"/>
    <property type="match status" value="2"/>
</dbReference>
<dbReference type="PROSITE" id="PS50110">
    <property type="entry name" value="RESPONSE_REGULATORY"/>
    <property type="match status" value="1"/>
</dbReference>
<feature type="domain" description="Response regulatory" evidence="6">
    <location>
        <begin position="2"/>
        <end position="119"/>
    </location>
</feature>
<organism evidence="7 8">
    <name type="scientific">Cohnella suwonensis</name>
    <dbReference type="NCBI Taxonomy" id="696072"/>
    <lineage>
        <taxon>Bacteria</taxon>
        <taxon>Bacillati</taxon>
        <taxon>Bacillota</taxon>
        <taxon>Bacilli</taxon>
        <taxon>Bacillales</taxon>
        <taxon>Paenibacillaceae</taxon>
        <taxon>Cohnella</taxon>
    </lineage>
</organism>
<dbReference type="PROSITE" id="PS01124">
    <property type="entry name" value="HTH_ARAC_FAMILY_2"/>
    <property type="match status" value="1"/>
</dbReference>
<keyword evidence="2" id="KW-0238">DNA-binding</keyword>
<dbReference type="RefSeq" id="WP_209749546.1">
    <property type="nucleotide sequence ID" value="NZ_JBHSMH010000016.1"/>
</dbReference>
<keyword evidence="8" id="KW-1185">Reference proteome</keyword>
<sequence>MRIVVVEDEDNTREGLVRLLRKIDGRYEVVGEADNGADGLEVIKRTLPDLVIADIKMPQLTGIEMLERLKVNGFRHKTVILTGFSEFEYARKALRLGVAEYLEKPITADDLRATLAKIDNELALDKLIGYPKGDPAAHAEQLLARLALQGGSEASVTSMVEETIGFEPKSPLQLLSLYIGHDFEQWRQPARAEISLLLEPFGRHALFDLPSDGSVTAVVQCGLPESEFGLMLRTVVRTAFRSWERKPVLCRGTIQDLSELKDGLVRLKEYRKWSIVLNDDQDLHELVVRGRQTKVLPYPAALENKAAAAVSEWDAEEVRRIFDLWLEECLAGAYDPEHVIEASVQFVSSVLRVLGEVRGDALSYDRQKEWLNALMEAQTKAELTLAMKAVAEGIVSDIGNSLADLPCSPTLQKAIKMIKEHYQDGITLEEIASKLRITPEYLSSLFTKEAKKTYSSFIKEIRIKKAKELLLRSELKTFEIAERVGYPDAKYFSRVFKEATGLSPGEYQRLNQI</sequence>
<dbReference type="Gene3D" id="3.40.50.2300">
    <property type="match status" value="1"/>
</dbReference>
<evidence type="ECO:0000259" key="5">
    <source>
        <dbReference type="PROSITE" id="PS01124"/>
    </source>
</evidence>
<dbReference type="PANTHER" id="PTHR43280">
    <property type="entry name" value="ARAC-FAMILY TRANSCRIPTIONAL REGULATOR"/>
    <property type="match status" value="1"/>
</dbReference>
<evidence type="ECO:0000256" key="1">
    <source>
        <dbReference type="ARBA" id="ARBA00023015"/>
    </source>
</evidence>
<dbReference type="Gene3D" id="1.10.10.60">
    <property type="entry name" value="Homeodomain-like"/>
    <property type="match status" value="2"/>
</dbReference>
<dbReference type="Pfam" id="PF12833">
    <property type="entry name" value="HTH_18"/>
    <property type="match status" value="1"/>
</dbReference>
<dbReference type="Pfam" id="PF00072">
    <property type="entry name" value="Response_reg"/>
    <property type="match status" value="1"/>
</dbReference>
<comment type="caution">
    <text evidence="7">The sequence shown here is derived from an EMBL/GenBank/DDBJ whole genome shotgun (WGS) entry which is preliminary data.</text>
</comment>
<evidence type="ECO:0000313" key="8">
    <source>
        <dbReference type="Proteomes" id="UP001596105"/>
    </source>
</evidence>
<reference evidence="8" key="1">
    <citation type="journal article" date="2019" name="Int. J. Syst. Evol. Microbiol.">
        <title>The Global Catalogue of Microorganisms (GCM) 10K type strain sequencing project: providing services to taxonomists for standard genome sequencing and annotation.</title>
        <authorList>
            <consortium name="The Broad Institute Genomics Platform"/>
            <consortium name="The Broad Institute Genome Sequencing Center for Infectious Disease"/>
            <person name="Wu L."/>
            <person name="Ma J."/>
        </authorList>
    </citation>
    <scope>NUCLEOTIDE SEQUENCE [LARGE SCALE GENOMIC DNA]</scope>
    <source>
        <strain evidence="8">CCUG 57113</strain>
    </source>
</reference>
<dbReference type="InterPro" id="IPR020449">
    <property type="entry name" value="Tscrpt_reg_AraC-type_HTH"/>
</dbReference>
<dbReference type="SMART" id="SM00342">
    <property type="entry name" value="HTH_ARAC"/>
    <property type="match status" value="1"/>
</dbReference>
<proteinExistence type="predicted"/>
<dbReference type="InterPro" id="IPR011006">
    <property type="entry name" value="CheY-like_superfamily"/>
</dbReference>
<dbReference type="Proteomes" id="UP001596105">
    <property type="component" value="Unassembled WGS sequence"/>
</dbReference>
<protein>
    <submittedName>
        <fullName evidence="7">Response regulator</fullName>
    </submittedName>
</protein>
<keyword evidence="4" id="KW-0597">Phosphoprotein</keyword>
<dbReference type="InterPro" id="IPR009057">
    <property type="entry name" value="Homeodomain-like_sf"/>
</dbReference>
<accession>A0ABW0LTI9</accession>
<keyword evidence="3" id="KW-0804">Transcription</keyword>